<dbReference type="NCBIfam" id="TIGR00229">
    <property type="entry name" value="sensory_box"/>
    <property type="match status" value="1"/>
</dbReference>
<dbReference type="InterPro" id="IPR058031">
    <property type="entry name" value="AAA_lid_NorR"/>
</dbReference>
<dbReference type="SUPFAM" id="SSF52540">
    <property type="entry name" value="P-loop containing nucleoside triphosphate hydrolases"/>
    <property type="match status" value="1"/>
</dbReference>
<evidence type="ECO:0000256" key="2">
    <source>
        <dbReference type="ARBA" id="ARBA00022840"/>
    </source>
</evidence>
<dbReference type="InterPro" id="IPR002197">
    <property type="entry name" value="HTH_Fis"/>
</dbReference>
<evidence type="ECO:0000313" key="7">
    <source>
        <dbReference type="EMBL" id="GEJ56539.1"/>
    </source>
</evidence>
<evidence type="ECO:0000256" key="3">
    <source>
        <dbReference type="ARBA" id="ARBA00023015"/>
    </source>
</evidence>
<dbReference type="InterPro" id="IPR025943">
    <property type="entry name" value="Sigma_54_int_dom_ATP-bd_2"/>
</dbReference>
<dbReference type="Pfam" id="PF02954">
    <property type="entry name" value="HTH_8"/>
    <property type="match status" value="1"/>
</dbReference>
<dbReference type="PANTHER" id="PTHR32071">
    <property type="entry name" value="TRANSCRIPTIONAL REGULATORY PROTEIN"/>
    <property type="match status" value="1"/>
</dbReference>
<dbReference type="Gene3D" id="3.30.450.20">
    <property type="entry name" value="PAS domain"/>
    <property type="match status" value="1"/>
</dbReference>
<organism evidence="7 8">
    <name type="scientific">Anaeromyxobacter diazotrophicus</name>
    <dbReference type="NCBI Taxonomy" id="2590199"/>
    <lineage>
        <taxon>Bacteria</taxon>
        <taxon>Pseudomonadati</taxon>
        <taxon>Myxococcota</taxon>
        <taxon>Myxococcia</taxon>
        <taxon>Myxococcales</taxon>
        <taxon>Cystobacterineae</taxon>
        <taxon>Anaeromyxobacteraceae</taxon>
        <taxon>Anaeromyxobacter</taxon>
    </lineage>
</organism>
<feature type="domain" description="Sigma-54 factor interaction" evidence="5">
    <location>
        <begin position="149"/>
        <end position="379"/>
    </location>
</feature>
<reference evidence="8" key="1">
    <citation type="journal article" date="2020" name="Appl. Environ. Microbiol.">
        <title>Diazotrophic Anaeromyxobacter Isolates from Soils.</title>
        <authorList>
            <person name="Masuda Y."/>
            <person name="Yamanaka H."/>
            <person name="Xu Z.X."/>
            <person name="Shiratori Y."/>
            <person name="Aono T."/>
            <person name="Amachi S."/>
            <person name="Senoo K."/>
            <person name="Itoh H."/>
        </authorList>
    </citation>
    <scope>NUCLEOTIDE SEQUENCE [LARGE SCALE GENOMIC DNA]</scope>
    <source>
        <strain evidence="8">R267</strain>
    </source>
</reference>
<dbReference type="SMART" id="SM00091">
    <property type="entry name" value="PAS"/>
    <property type="match status" value="1"/>
</dbReference>
<dbReference type="RefSeq" id="WP_176064051.1">
    <property type="nucleotide sequence ID" value="NZ_BJTG01000003.1"/>
</dbReference>
<dbReference type="PRINTS" id="PR01590">
    <property type="entry name" value="HTHFIS"/>
</dbReference>
<sequence>MPIAASTSRAQLEALRELSEAIIRCSQEAISIADAQGNTILVNPAYTRLMGLEEAQVIGRPVTADIAEGESVHLRVLRTRQAIRGARLRVGPHAREVIVNAAPLLVGGELRGSVGVIHEVSEIRRLSDELASAKQLLRKLDPRRSFDEIVGDGPAISRTKELARRAAATPATVLLLGESGTGKELFAHAIHGASDRRDGPLVRVNCAAIPEGLLESSLFGYQGGAFTGARAHGQKGHFEEADGGTLFLDEIAEAPLALQAKLLRALQEREILRVGSSKPVRVDVRLIAATNADLEAAIDRGTFRQDLFYRLSVMPIRVPSLRERREDLLPLSRALLARICAEYRVAPVELAPDALALLATSPWRGNVRELENVLRRGLIDKPPDAGVLCAADLALEDLGAGPEDGDAAPGRPRGLPELRAAWERQLLRAQLARHGGNREATARALGITVRNLYYKLKRHRLG</sequence>
<dbReference type="PROSITE" id="PS00675">
    <property type="entry name" value="SIGMA54_INTERACT_1"/>
    <property type="match status" value="1"/>
</dbReference>
<dbReference type="GO" id="GO:0005524">
    <property type="term" value="F:ATP binding"/>
    <property type="evidence" value="ECO:0007669"/>
    <property type="project" value="UniProtKB-KW"/>
</dbReference>
<dbReference type="GO" id="GO:0043565">
    <property type="term" value="F:sequence-specific DNA binding"/>
    <property type="evidence" value="ECO:0007669"/>
    <property type="project" value="InterPro"/>
</dbReference>
<name>A0A7I9VK23_9BACT</name>
<dbReference type="SMART" id="SM00382">
    <property type="entry name" value="AAA"/>
    <property type="match status" value="1"/>
</dbReference>
<dbReference type="GO" id="GO:0006355">
    <property type="term" value="P:regulation of DNA-templated transcription"/>
    <property type="evidence" value="ECO:0007669"/>
    <property type="project" value="InterPro"/>
</dbReference>
<keyword evidence="2" id="KW-0067">ATP-binding</keyword>
<evidence type="ECO:0000259" key="5">
    <source>
        <dbReference type="PROSITE" id="PS50045"/>
    </source>
</evidence>
<evidence type="ECO:0008006" key="9">
    <source>
        <dbReference type="Google" id="ProtNLM"/>
    </source>
</evidence>
<dbReference type="Pfam" id="PF00989">
    <property type="entry name" value="PAS"/>
    <property type="match status" value="1"/>
</dbReference>
<keyword evidence="4" id="KW-0804">Transcription</keyword>
<dbReference type="AlphaFoldDB" id="A0A7I9VK23"/>
<dbReference type="InterPro" id="IPR009057">
    <property type="entry name" value="Homeodomain-like_sf"/>
</dbReference>
<dbReference type="Gene3D" id="1.10.10.60">
    <property type="entry name" value="Homeodomain-like"/>
    <property type="match status" value="1"/>
</dbReference>
<dbReference type="InterPro" id="IPR003593">
    <property type="entry name" value="AAA+_ATPase"/>
</dbReference>
<dbReference type="PANTHER" id="PTHR32071:SF121">
    <property type="entry name" value="SIGMA L-DEPENDENT TRANSCRIPTIONAL REGULATOR YQIR-RELATED"/>
    <property type="match status" value="1"/>
</dbReference>
<dbReference type="SUPFAM" id="SSF46689">
    <property type="entry name" value="Homeodomain-like"/>
    <property type="match status" value="1"/>
</dbReference>
<dbReference type="Gene3D" id="3.40.50.300">
    <property type="entry name" value="P-loop containing nucleotide triphosphate hydrolases"/>
    <property type="match status" value="1"/>
</dbReference>
<dbReference type="Pfam" id="PF00158">
    <property type="entry name" value="Sigma54_activat"/>
    <property type="match status" value="1"/>
</dbReference>
<dbReference type="Proteomes" id="UP000503640">
    <property type="component" value="Unassembled WGS sequence"/>
</dbReference>
<dbReference type="InterPro" id="IPR027417">
    <property type="entry name" value="P-loop_NTPase"/>
</dbReference>
<dbReference type="CDD" id="cd00009">
    <property type="entry name" value="AAA"/>
    <property type="match status" value="1"/>
</dbReference>
<dbReference type="CDD" id="cd00130">
    <property type="entry name" value="PAS"/>
    <property type="match status" value="1"/>
</dbReference>
<gene>
    <name evidence="7" type="ORF">AMYX_12800</name>
</gene>
<evidence type="ECO:0000259" key="6">
    <source>
        <dbReference type="PROSITE" id="PS50112"/>
    </source>
</evidence>
<accession>A0A7I9VK23</accession>
<evidence type="ECO:0000256" key="4">
    <source>
        <dbReference type="ARBA" id="ARBA00023163"/>
    </source>
</evidence>
<dbReference type="InterPro" id="IPR025662">
    <property type="entry name" value="Sigma_54_int_dom_ATP-bd_1"/>
</dbReference>
<proteinExistence type="predicted"/>
<dbReference type="PROSITE" id="PS50045">
    <property type="entry name" value="SIGMA54_INTERACT_4"/>
    <property type="match status" value="1"/>
</dbReference>
<dbReference type="InterPro" id="IPR002078">
    <property type="entry name" value="Sigma_54_int"/>
</dbReference>
<dbReference type="SUPFAM" id="SSF55785">
    <property type="entry name" value="PYP-like sensor domain (PAS domain)"/>
    <property type="match status" value="1"/>
</dbReference>
<feature type="domain" description="PAS" evidence="6">
    <location>
        <begin position="15"/>
        <end position="86"/>
    </location>
</feature>
<keyword evidence="1" id="KW-0547">Nucleotide-binding</keyword>
<dbReference type="Gene3D" id="1.10.8.60">
    <property type="match status" value="1"/>
</dbReference>
<dbReference type="InterPro" id="IPR035965">
    <property type="entry name" value="PAS-like_dom_sf"/>
</dbReference>
<dbReference type="InterPro" id="IPR013767">
    <property type="entry name" value="PAS_fold"/>
</dbReference>
<dbReference type="PROSITE" id="PS00676">
    <property type="entry name" value="SIGMA54_INTERACT_2"/>
    <property type="match status" value="1"/>
</dbReference>
<dbReference type="FunFam" id="3.40.50.300:FF:000006">
    <property type="entry name" value="DNA-binding transcriptional regulator NtrC"/>
    <property type="match status" value="1"/>
</dbReference>
<dbReference type="EMBL" id="BJTG01000003">
    <property type="protein sequence ID" value="GEJ56539.1"/>
    <property type="molecule type" value="Genomic_DNA"/>
</dbReference>
<evidence type="ECO:0000256" key="1">
    <source>
        <dbReference type="ARBA" id="ARBA00022741"/>
    </source>
</evidence>
<comment type="caution">
    <text evidence="7">The sequence shown here is derived from an EMBL/GenBank/DDBJ whole genome shotgun (WGS) entry which is preliminary data.</text>
</comment>
<dbReference type="Pfam" id="PF25601">
    <property type="entry name" value="AAA_lid_14"/>
    <property type="match status" value="1"/>
</dbReference>
<dbReference type="PROSITE" id="PS50112">
    <property type="entry name" value="PAS"/>
    <property type="match status" value="1"/>
</dbReference>
<keyword evidence="8" id="KW-1185">Reference proteome</keyword>
<evidence type="ECO:0000313" key="8">
    <source>
        <dbReference type="Proteomes" id="UP000503640"/>
    </source>
</evidence>
<keyword evidence="3" id="KW-0805">Transcription regulation</keyword>
<dbReference type="InterPro" id="IPR000014">
    <property type="entry name" value="PAS"/>
</dbReference>
<protein>
    <recommendedName>
        <fullName evidence="9">PAS modulated sigma54 specific transcriptional regulator, Fis family</fullName>
    </recommendedName>
</protein>